<evidence type="ECO:0000256" key="1">
    <source>
        <dbReference type="SAM" id="MobiDB-lite"/>
    </source>
</evidence>
<dbReference type="AlphaFoldDB" id="A0A8S9TLR8"/>
<organism evidence="2 3">
    <name type="scientific">Phytophthora infestans</name>
    <name type="common">Potato late blight agent</name>
    <name type="synonym">Botrytis infestans</name>
    <dbReference type="NCBI Taxonomy" id="4787"/>
    <lineage>
        <taxon>Eukaryota</taxon>
        <taxon>Sar</taxon>
        <taxon>Stramenopiles</taxon>
        <taxon>Oomycota</taxon>
        <taxon>Peronosporomycetes</taxon>
        <taxon>Peronosporales</taxon>
        <taxon>Peronosporaceae</taxon>
        <taxon>Phytophthora</taxon>
    </lineage>
</organism>
<feature type="compositionally biased region" description="Basic and acidic residues" evidence="1">
    <location>
        <begin position="39"/>
        <end position="50"/>
    </location>
</feature>
<feature type="compositionally biased region" description="Basic and acidic residues" evidence="1">
    <location>
        <begin position="63"/>
        <end position="76"/>
    </location>
</feature>
<accession>A0A8S9TLR8</accession>
<feature type="compositionally biased region" description="Basic and acidic residues" evidence="1">
    <location>
        <begin position="177"/>
        <end position="190"/>
    </location>
</feature>
<evidence type="ECO:0000313" key="2">
    <source>
        <dbReference type="EMBL" id="KAF4127767.1"/>
    </source>
</evidence>
<name>A0A8S9TLR8_PHYIN</name>
<sequence length="204" mass="22339">MGALALGELKTGDAPVPSPEHNGRVKLQTKKRVTATEKPSLHCEWEEHRQPPNQAPIQSKQHNTNDGRDDGEEKLNVDVNASYTSKEDRDPGTTAGDGMKIDAGINDPEQATVQTQEKTEDVLAKEDECEFQAADQAESSNTDEDGNDTLGEEQQEERGRSPTKRTMARGQLGRNVGKLEGDWKVPKEPQKAATTSPKKRAPEA</sequence>
<feature type="compositionally biased region" description="Acidic residues" evidence="1">
    <location>
        <begin position="141"/>
        <end position="155"/>
    </location>
</feature>
<proteinExistence type="predicted"/>
<dbReference type="EMBL" id="JAACNO010003221">
    <property type="protein sequence ID" value="KAF4127767.1"/>
    <property type="molecule type" value="Genomic_DNA"/>
</dbReference>
<feature type="compositionally biased region" description="Basic and acidic residues" evidence="1">
    <location>
        <begin position="117"/>
        <end position="126"/>
    </location>
</feature>
<reference evidence="2" key="1">
    <citation type="submission" date="2020-03" db="EMBL/GenBank/DDBJ databases">
        <title>Hybrid Assembly of Korean Phytophthora infestans isolates.</title>
        <authorList>
            <person name="Prokchorchik M."/>
            <person name="Lee Y."/>
            <person name="Seo J."/>
            <person name="Cho J.-H."/>
            <person name="Park Y.-E."/>
            <person name="Jang D.-C."/>
            <person name="Im J.-S."/>
            <person name="Choi J.-G."/>
            <person name="Park H.-J."/>
            <person name="Lee G.-B."/>
            <person name="Lee Y.-G."/>
            <person name="Hong S.-Y."/>
            <person name="Cho K."/>
            <person name="Sohn K.H."/>
        </authorList>
    </citation>
    <scope>NUCLEOTIDE SEQUENCE</scope>
    <source>
        <strain evidence="2">KR_2_A2</strain>
    </source>
</reference>
<evidence type="ECO:0000313" key="3">
    <source>
        <dbReference type="Proteomes" id="UP000704712"/>
    </source>
</evidence>
<protein>
    <submittedName>
        <fullName evidence="2">Uncharacterized protein</fullName>
    </submittedName>
</protein>
<dbReference type="Proteomes" id="UP000704712">
    <property type="component" value="Unassembled WGS sequence"/>
</dbReference>
<gene>
    <name evidence="2" type="ORF">GN958_ATG22998</name>
</gene>
<comment type="caution">
    <text evidence="2">The sequence shown here is derived from an EMBL/GenBank/DDBJ whole genome shotgun (WGS) entry which is preliminary data.</text>
</comment>
<feature type="compositionally biased region" description="Polar residues" evidence="1">
    <location>
        <begin position="51"/>
        <end position="62"/>
    </location>
</feature>
<feature type="region of interest" description="Disordered" evidence="1">
    <location>
        <begin position="1"/>
        <end position="204"/>
    </location>
</feature>